<dbReference type="GO" id="GO:0005829">
    <property type="term" value="C:cytosol"/>
    <property type="evidence" value="ECO:0007669"/>
    <property type="project" value="TreeGrafter"/>
</dbReference>
<dbReference type="InterPro" id="IPR014729">
    <property type="entry name" value="Rossmann-like_a/b/a_fold"/>
</dbReference>
<dbReference type="GO" id="GO:0005524">
    <property type="term" value="F:ATP binding"/>
    <property type="evidence" value="ECO:0007669"/>
    <property type="project" value="UniProtKB-KW"/>
</dbReference>
<comment type="caution">
    <text evidence="9">The sequence shown here is derived from an EMBL/GenBank/DDBJ whole genome shotgun (WGS) entry which is preliminary data.</text>
</comment>
<dbReference type="GO" id="GO:0006431">
    <property type="term" value="P:methionyl-tRNA aminoacylation"/>
    <property type="evidence" value="ECO:0007669"/>
    <property type="project" value="TreeGrafter"/>
</dbReference>
<proteinExistence type="inferred from homology"/>
<feature type="domain" description="Methionyl/Leucyl tRNA synthetase" evidence="8">
    <location>
        <begin position="18"/>
        <end position="402"/>
    </location>
</feature>
<evidence type="ECO:0000256" key="1">
    <source>
        <dbReference type="ARBA" id="ARBA00022598"/>
    </source>
</evidence>
<dbReference type="Gene3D" id="3.40.50.620">
    <property type="entry name" value="HUPs"/>
    <property type="match status" value="1"/>
</dbReference>
<dbReference type="EMBL" id="LRQV01000019">
    <property type="protein sequence ID" value="KXK62435.1"/>
    <property type="molecule type" value="Genomic_DNA"/>
</dbReference>
<comment type="similarity">
    <text evidence="7">Belongs to the class-I aminoacyl-tRNA synthetase family.</text>
</comment>
<evidence type="ECO:0000256" key="4">
    <source>
        <dbReference type="ARBA" id="ARBA00022917"/>
    </source>
</evidence>
<evidence type="ECO:0000256" key="6">
    <source>
        <dbReference type="ARBA" id="ARBA00047364"/>
    </source>
</evidence>
<evidence type="ECO:0000256" key="3">
    <source>
        <dbReference type="ARBA" id="ARBA00022840"/>
    </source>
</evidence>
<dbReference type="AlphaFoldDB" id="A0A136PVL2"/>
<dbReference type="PROSITE" id="PS00178">
    <property type="entry name" value="AA_TRNA_LIGASE_I"/>
    <property type="match status" value="1"/>
</dbReference>
<evidence type="ECO:0000313" key="10">
    <source>
        <dbReference type="Proteomes" id="UP000070620"/>
    </source>
</evidence>
<keyword evidence="1 7" id="KW-0436">Ligase</keyword>
<keyword evidence="5 7" id="KW-0030">Aminoacyl-tRNA synthetase</keyword>
<dbReference type="GO" id="GO:0004825">
    <property type="term" value="F:methionine-tRNA ligase activity"/>
    <property type="evidence" value="ECO:0007669"/>
    <property type="project" value="UniProtKB-EC"/>
</dbReference>
<comment type="catalytic activity">
    <reaction evidence="6">
        <text>tRNA(Met) + L-methionine + ATP = L-methionyl-tRNA(Met) + AMP + diphosphate</text>
        <dbReference type="Rhea" id="RHEA:13481"/>
        <dbReference type="Rhea" id="RHEA-COMP:9667"/>
        <dbReference type="Rhea" id="RHEA-COMP:9698"/>
        <dbReference type="ChEBI" id="CHEBI:30616"/>
        <dbReference type="ChEBI" id="CHEBI:33019"/>
        <dbReference type="ChEBI" id="CHEBI:57844"/>
        <dbReference type="ChEBI" id="CHEBI:78442"/>
        <dbReference type="ChEBI" id="CHEBI:78530"/>
        <dbReference type="ChEBI" id="CHEBI:456215"/>
        <dbReference type="EC" id="6.1.1.10"/>
    </reaction>
</comment>
<protein>
    <submittedName>
        <fullName evidence="9">Methionine--tRNA ligase</fullName>
    </submittedName>
</protein>
<evidence type="ECO:0000256" key="2">
    <source>
        <dbReference type="ARBA" id="ARBA00022741"/>
    </source>
</evidence>
<name>A0A136PVL2_9ACTN</name>
<dbReference type="Proteomes" id="UP000070620">
    <property type="component" value="Unassembled WGS sequence"/>
</dbReference>
<keyword evidence="4 7" id="KW-0648">Protein biosynthesis</keyword>
<sequence>MNAADTDDRRVVIIGPPPTPNGDLHVGHIAGPYLAADVHARYLRAAGRSVLYVSGTDDSQTYVVGTAARQGTSPEALADKSWHDIRAAFDAVGIAVDGFAPFDDGYRSAVLDFVDRLYRAGAFELRTVRMPYSAATGRYLMEGLVSGECPVCLAVSRGGLCESCGHPNNFDDLRDPWSTVDPDDPVTLRETQILVLPLERYRPQLEQFYAHRRLPWRPHMEQLVRELLARPLPDFPITYPTDWGIPAPFAETPGQVLNAWAEGMPASMYCTAVGQAHAGERPAAADELWRRDRDIQLVYFLGFDNAYFWGVTHLALLLAHQDRYVLPDTIVCNEFYELEHDKFSTSKGHVIWARDLLAEVPRDLVRFYLALTAPEHARTSFSSPALTKVAHTRLVQPWNDLVTDLAAAARTLGVHGAALPAGPAAHTRRTAMTARFTACYELPGFSMFRAADLISLHVQRLRESAAALTAALPELDAPAAIERLGDLYTEVGALAAAAAPILIDLGAAVAATTSRPGQAAPDSGPVRAVDLPTLPAVAPAQHQVPCTSP</sequence>
<evidence type="ECO:0000256" key="7">
    <source>
        <dbReference type="RuleBase" id="RU363039"/>
    </source>
</evidence>
<dbReference type="InterPro" id="IPR029038">
    <property type="entry name" value="MetRS_Zn"/>
</dbReference>
<dbReference type="RefSeq" id="WP_067362170.1">
    <property type="nucleotide sequence ID" value="NZ_JBIUBN010000032.1"/>
</dbReference>
<keyword evidence="2 7" id="KW-0547">Nucleotide-binding</keyword>
<dbReference type="PANTHER" id="PTHR45765">
    <property type="entry name" value="METHIONINE--TRNA LIGASE"/>
    <property type="match status" value="1"/>
</dbReference>
<dbReference type="OrthoDB" id="9810191at2"/>
<dbReference type="InterPro" id="IPR001412">
    <property type="entry name" value="aa-tRNA-synth_I_CS"/>
</dbReference>
<evidence type="ECO:0000256" key="5">
    <source>
        <dbReference type="ARBA" id="ARBA00023146"/>
    </source>
</evidence>
<keyword evidence="10" id="KW-1185">Reference proteome</keyword>
<gene>
    <name evidence="9" type="ORF">AWW66_08300</name>
</gene>
<evidence type="ECO:0000259" key="8">
    <source>
        <dbReference type="Pfam" id="PF09334"/>
    </source>
</evidence>
<dbReference type="Gene3D" id="2.20.28.20">
    <property type="entry name" value="Methionyl-tRNA synthetase, Zn-domain"/>
    <property type="match status" value="1"/>
</dbReference>
<dbReference type="InterPro" id="IPR015413">
    <property type="entry name" value="Methionyl/Leucyl_tRNA_Synth"/>
</dbReference>
<dbReference type="SUPFAM" id="SSF52374">
    <property type="entry name" value="Nucleotidylyl transferase"/>
    <property type="match status" value="1"/>
</dbReference>
<dbReference type="PANTHER" id="PTHR45765:SF1">
    <property type="entry name" value="METHIONINE--TRNA LIGASE, CYTOPLASMIC"/>
    <property type="match status" value="1"/>
</dbReference>
<reference evidence="9 10" key="1">
    <citation type="submission" date="2016-01" db="EMBL/GenBank/DDBJ databases">
        <title>Whole genome sequence and analysis of Micromonospora rosaria DSM 803, which can produce antibacterial substance rosamicin.</title>
        <authorList>
            <person name="Yang H."/>
            <person name="He X."/>
            <person name="Zhu D."/>
        </authorList>
    </citation>
    <scope>NUCLEOTIDE SEQUENCE [LARGE SCALE GENOMIC DNA]</scope>
    <source>
        <strain evidence="9 10">DSM 803</strain>
    </source>
</reference>
<keyword evidence="3 7" id="KW-0067">ATP-binding</keyword>
<accession>A0A136PVL2</accession>
<dbReference type="InterPro" id="IPR023458">
    <property type="entry name" value="Met-tRNA_ligase_1"/>
</dbReference>
<organism evidence="9 10">
    <name type="scientific">Micromonospora rosaria</name>
    <dbReference type="NCBI Taxonomy" id="47874"/>
    <lineage>
        <taxon>Bacteria</taxon>
        <taxon>Bacillati</taxon>
        <taxon>Actinomycetota</taxon>
        <taxon>Actinomycetes</taxon>
        <taxon>Micromonosporales</taxon>
        <taxon>Micromonosporaceae</taxon>
        <taxon>Micromonospora</taxon>
    </lineage>
</organism>
<evidence type="ECO:0000313" key="9">
    <source>
        <dbReference type="EMBL" id="KXK62435.1"/>
    </source>
</evidence>
<dbReference type="Pfam" id="PF09334">
    <property type="entry name" value="tRNA-synt_1g"/>
    <property type="match status" value="1"/>
</dbReference>